<comment type="caution">
    <text evidence="1">The sequence shown here is derived from an EMBL/GenBank/DDBJ whole genome shotgun (WGS) entry which is preliminary data.</text>
</comment>
<dbReference type="EMBL" id="PPEK01000015">
    <property type="protein sequence ID" value="PNV66937.1"/>
    <property type="molecule type" value="Genomic_DNA"/>
</dbReference>
<evidence type="ECO:0000313" key="2">
    <source>
        <dbReference type="Proteomes" id="UP000236197"/>
    </source>
</evidence>
<dbReference type="AlphaFoldDB" id="A0A2K2U9D6"/>
<gene>
    <name evidence="1" type="ORF">C2L71_10375</name>
</gene>
<organism evidence="1 2">
    <name type="scientific">Enteroscipio rubneri</name>
    <dbReference type="NCBI Taxonomy" id="2070686"/>
    <lineage>
        <taxon>Bacteria</taxon>
        <taxon>Bacillati</taxon>
        <taxon>Actinomycetota</taxon>
        <taxon>Coriobacteriia</taxon>
        <taxon>Eggerthellales</taxon>
        <taxon>Eggerthellaceae</taxon>
        <taxon>Enteroscipio</taxon>
    </lineage>
</organism>
<sequence length="76" mass="8766">MRSHIARAVKYLSCLNHLINELRPFVLLFCSGDIKDDGLFFIAEQLFVLGCEASQGFENMRGHFYCLARDIRTILQ</sequence>
<proteinExistence type="predicted"/>
<keyword evidence="2" id="KW-1185">Reference proteome</keyword>
<accession>A0A2K2U9D6</accession>
<evidence type="ECO:0000313" key="1">
    <source>
        <dbReference type="EMBL" id="PNV66937.1"/>
    </source>
</evidence>
<dbReference type="Proteomes" id="UP000236197">
    <property type="component" value="Unassembled WGS sequence"/>
</dbReference>
<protein>
    <submittedName>
        <fullName evidence="1">Uncharacterized protein</fullName>
    </submittedName>
</protein>
<reference evidence="2" key="1">
    <citation type="submission" date="2018-01" db="EMBL/GenBank/DDBJ databases">
        <title>Rubneribacter badeniensis gen. nov., sp. nov., and Colonibacter rubneri, gen. nov., sp. nov., WGS of new members of the Eggerthellaceae.</title>
        <authorList>
            <person name="Danylec N."/>
            <person name="Stoll D.A."/>
            <person name="Doetsch A."/>
            <person name="Kulling S.E."/>
            <person name="Huch M."/>
        </authorList>
    </citation>
    <scope>NUCLEOTIDE SEQUENCE [LARGE SCALE GENOMIC DNA]</scope>
    <source>
        <strain evidence="2">ResAG-96</strain>
    </source>
</reference>
<name>A0A2K2U9D6_9ACTN</name>